<evidence type="ECO:0000313" key="5">
    <source>
        <dbReference type="Proteomes" id="UP000186079"/>
    </source>
</evidence>
<evidence type="ECO:0000313" key="4">
    <source>
        <dbReference type="Proteomes" id="UP000030980"/>
    </source>
</evidence>
<proteinExistence type="predicted"/>
<accession>A0A0B2DCA7</accession>
<sequence length="97" mass="10344">MRVEGFFESMGEALGTLLRWIIDGLYGLFEAIADAGRGFLNGLASALGMDASLLSLAALVVGLLILVSAVRALLRRAFISGVLLLLLGLWLLSLFIH</sequence>
<keyword evidence="1" id="KW-0472">Membrane</keyword>
<dbReference type="OrthoDB" id="7361737at2"/>
<dbReference type="EMBL" id="JTAK01000011">
    <property type="protein sequence ID" value="KHO63485.1"/>
    <property type="molecule type" value="Genomic_DNA"/>
</dbReference>
<dbReference type="PATRIC" id="fig|706570.3.peg.906"/>
<evidence type="ECO:0000313" key="2">
    <source>
        <dbReference type="EMBL" id="KHO63485.1"/>
    </source>
</evidence>
<feature type="transmembrane region" description="Helical" evidence="1">
    <location>
        <begin position="51"/>
        <end position="70"/>
    </location>
</feature>
<dbReference type="Proteomes" id="UP000186079">
    <property type="component" value="Unassembled WGS sequence"/>
</dbReference>
<keyword evidence="1" id="KW-1133">Transmembrane helix</keyword>
<keyword evidence="4" id="KW-1185">Reference proteome</keyword>
<accession>A0A0B3BLI6</accession>
<organism evidence="2 4">
    <name type="scientific">Pseudomonas flexibilis</name>
    <dbReference type="NCBI Taxonomy" id="706570"/>
    <lineage>
        <taxon>Bacteria</taxon>
        <taxon>Pseudomonadati</taxon>
        <taxon>Pseudomonadota</taxon>
        <taxon>Gammaproteobacteria</taxon>
        <taxon>Pseudomonadales</taxon>
        <taxon>Pseudomonadaceae</taxon>
        <taxon>Pseudomonas</taxon>
    </lineage>
</organism>
<dbReference type="RefSeq" id="WP_027589822.1">
    <property type="nucleotide sequence ID" value="NZ_FMUP01000009.1"/>
</dbReference>
<dbReference type="Proteomes" id="UP000030980">
    <property type="component" value="Unassembled WGS sequence"/>
</dbReference>
<dbReference type="EMBL" id="FTMC01000019">
    <property type="protein sequence ID" value="SIR30348.1"/>
    <property type="molecule type" value="Genomic_DNA"/>
</dbReference>
<reference evidence="2 4" key="1">
    <citation type="submission" date="2014-11" db="EMBL/GenBank/DDBJ databases">
        <title>Genome sequence of Pseudomonas tuomuerensis JCM 14085.</title>
        <authorList>
            <person name="Shin S.-K."/>
            <person name="Yi H."/>
        </authorList>
    </citation>
    <scope>NUCLEOTIDE SEQUENCE [LARGE SCALE GENOMIC DNA]</scope>
    <source>
        <strain evidence="2 4">JCM 14085</strain>
    </source>
</reference>
<keyword evidence="1" id="KW-0812">Transmembrane</keyword>
<name>A0A0B3BLI6_9PSED</name>
<protein>
    <submittedName>
        <fullName evidence="2">MFS transporter</fullName>
    </submittedName>
</protein>
<dbReference type="AlphaFoldDB" id="A0A0B3BLI6"/>
<evidence type="ECO:0000256" key="1">
    <source>
        <dbReference type="SAM" id="Phobius"/>
    </source>
</evidence>
<reference evidence="3 5" key="2">
    <citation type="submission" date="2017-01" db="EMBL/GenBank/DDBJ databases">
        <authorList>
            <person name="Mah S.A."/>
            <person name="Swanson W.J."/>
            <person name="Moy G.W."/>
            <person name="Vacquier V.D."/>
        </authorList>
    </citation>
    <scope>NUCLEOTIDE SEQUENCE [LARGE SCALE GENOMIC DNA]</scope>
    <source>
        <strain evidence="3 5">ATCC 29606</strain>
    </source>
</reference>
<feature type="transmembrane region" description="Helical" evidence="1">
    <location>
        <begin position="77"/>
        <end position="96"/>
    </location>
</feature>
<evidence type="ECO:0000313" key="3">
    <source>
        <dbReference type="EMBL" id="SIR30348.1"/>
    </source>
</evidence>
<gene>
    <name evidence="2" type="ORF">PT85_16995</name>
    <name evidence="3" type="ORF">SAMN05421672_11933</name>
</gene>
<dbReference type="STRING" id="706570.PT85_16995"/>